<comment type="function">
    <text evidence="3">With LigD forms a non-homologous end joining (NHEJ) DNA repair enzyme, which repairs dsDNA breaks with reduced fidelity. Binds linear dsDNA with 5'- and 3'- overhangs but not closed circular dsDNA nor ssDNA. Recruits and stimulates the ligase activity of LigD.</text>
</comment>
<evidence type="ECO:0000256" key="2">
    <source>
        <dbReference type="ARBA" id="ARBA00023172"/>
    </source>
</evidence>
<proteinExistence type="inferred from homology"/>
<comment type="caution">
    <text evidence="6">The sequence shown here is derived from an EMBL/GenBank/DDBJ whole genome shotgun (WGS) entry which is preliminary data.</text>
</comment>
<dbReference type="AlphaFoldDB" id="A0A2T0T7Y1"/>
<comment type="subunit">
    <text evidence="3">Homodimer. Interacts with LigD.</text>
</comment>
<dbReference type="NCBIfam" id="TIGR02772">
    <property type="entry name" value="Ku_bact"/>
    <property type="match status" value="1"/>
</dbReference>
<dbReference type="InterPro" id="IPR009187">
    <property type="entry name" value="Prok_Ku"/>
</dbReference>
<evidence type="ECO:0000313" key="7">
    <source>
        <dbReference type="Proteomes" id="UP000239494"/>
    </source>
</evidence>
<keyword evidence="3" id="KW-0227">DNA damage</keyword>
<feature type="compositionally biased region" description="Basic and acidic residues" evidence="4">
    <location>
        <begin position="310"/>
        <end position="322"/>
    </location>
</feature>
<feature type="region of interest" description="Disordered" evidence="4">
    <location>
        <begin position="222"/>
        <end position="322"/>
    </location>
</feature>
<evidence type="ECO:0000256" key="3">
    <source>
        <dbReference type="HAMAP-Rule" id="MF_01875"/>
    </source>
</evidence>
<feature type="compositionally biased region" description="Basic and acidic residues" evidence="4">
    <location>
        <begin position="249"/>
        <end position="259"/>
    </location>
</feature>
<dbReference type="HAMAP" id="MF_01875">
    <property type="entry name" value="Prokaryotic_Ku"/>
    <property type="match status" value="1"/>
</dbReference>
<dbReference type="PANTHER" id="PTHR41251">
    <property type="entry name" value="NON-HOMOLOGOUS END JOINING PROTEIN KU"/>
    <property type="match status" value="1"/>
</dbReference>
<feature type="domain" description="Ku" evidence="5">
    <location>
        <begin position="53"/>
        <end position="183"/>
    </location>
</feature>
<sequence>MARAIWSGAISFGLVTIPVALYSATHDHTVHFNQFERGTSDRIRYQRVNERTGDEVDYSDVVKGHDVGEGEYVVLEQDELADIAPGRSRTIDIDTFVDLDEIDPVFFQKSYWLGPAKSEYAHPYRLLVRAMAKTNRAGIATFVMRGKQYLTAVHADGDLLALETLFFADEIRDPADVLDELPTGDRAKPKEVAMATSLIDSMSGPWRPEDYRDTYTAKVEKLVRDKRKGKKTTPAPAPSHATEPVDLMEALRHSVESTRKSRAKAGGKSSDKGDGDRAGKPSAKALSDLSKADLDKRARELGVSGRSKMKRADLEKAVRKAS</sequence>
<dbReference type="GO" id="GO:0003690">
    <property type="term" value="F:double-stranded DNA binding"/>
    <property type="evidence" value="ECO:0007669"/>
    <property type="project" value="UniProtKB-UniRule"/>
</dbReference>
<dbReference type="Proteomes" id="UP000239494">
    <property type="component" value="Unassembled WGS sequence"/>
</dbReference>
<accession>A0A2T0T7Y1</accession>
<keyword evidence="2 3" id="KW-0233">DNA recombination</keyword>
<dbReference type="SMART" id="SM00559">
    <property type="entry name" value="Ku78"/>
    <property type="match status" value="1"/>
</dbReference>
<comment type="similarity">
    <text evidence="3">Belongs to the prokaryotic Ku family.</text>
</comment>
<dbReference type="GO" id="GO:0006303">
    <property type="term" value="P:double-strand break repair via nonhomologous end joining"/>
    <property type="evidence" value="ECO:0007669"/>
    <property type="project" value="UniProtKB-UniRule"/>
</dbReference>
<protein>
    <recommendedName>
        <fullName evidence="3">Non-homologous end joining protein Ku</fullName>
    </recommendedName>
</protein>
<evidence type="ECO:0000256" key="4">
    <source>
        <dbReference type="SAM" id="MobiDB-lite"/>
    </source>
</evidence>
<dbReference type="SUPFAM" id="SSF100939">
    <property type="entry name" value="SPOC domain-like"/>
    <property type="match status" value="1"/>
</dbReference>
<dbReference type="InterPro" id="IPR016194">
    <property type="entry name" value="SPOC-like_C_dom_sf"/>
</dbReference>
<dbReference type="CDD" id="cd00789">
    <property type="entry name" value="KU_like"/>
    <property type="match status" value="1"/>
</dbReference>
<dbReference type="InterPro" id="IPR006164">
    <property type="entry name" value="DNA_bd_Ku70/Ku80"/>
</dbReference>
<evidence type="ECO:0000259" key="5">
    <source>
        <dbReference type="SMART" id="SM00559"/>
    </source>
</evidence>
<organism evidence="6 7">
    <name type="scientific">Umezawaea tangerina</name>
    <dbReference type="NCBI Taxonomy" id="84725"/>
    <lineage>
        <taxon>Bacteria</taxon>
        <taxon>Bacillati</taxon>
        <taxon>Actinomycetota</taxon>
        <taxon>Actinomycetes</taxon>
        <taxon>Pseudonocardiales</taxon>
        <taxon>Pseudonocardiaceae</taxon>
        <taxon>Umezawaea</taxon>
    </lineage>
</organism>
<name>A0A2T0T7Y1_9PSEU</name>
<evidence type="ECO:0000256" key="1">
    <source>
        <dbReference type="ARBA" id="ARBA00023125"/>
    </source>
</evidence>
<dbReference type="Pfam" id="PF02735">
    <property type="entry name" value="Ku"/>
    <property type="match status" value="1"/>
</dbReference>
<gene>
    <name evidence="3" type="primary">ku</name>
    <name evidence="6" type="ORF">CLV43_105550</name>
</gene>
<keyword evidence="3" id="KW-0234">DNA repair</keyword>
<dbReference type="PANTHER" id="PTHR41251:SF1">
    <property type="entry name" value="NON-HOMOLOGOUS END JOINING PROTEIN KU"/>
    <property type="match status" value="1"/>
</dbReference>
<dbReference type="PIRSF" id="PIRSF006493">
    <property type="entry name" value="Prok_Ku"/>
    <property type="match status" value="1"/>
</dbReference>
<keyword evidence="1 3" id="KW-0238">DNA-binding</keyword>
<evidence type="ECO:0000313" key="6">
    <source>
        <dbReference type="EMBL" id="PRY41791.1"/>
    </source>
</evidence>
<keyword evidence="7" id="KW-1185">Reference proteome</keyword>
<dbReference type="OrthoDB" id="9795084at2"/>
<dbReference type="RefSeq" id="WP_106188766.1">
    <property type="nucleotide sequence ID" value="NZ_PVTF01000005.1"/>
</dbReference>
<feature type="compositionally biased region" description="Basic and acidic residues" evidence="4">
    <location>
        <begin position="290"/>
        <end position="300"/>
    </location>
</feature>
<dbReference type="EMBL" id="PVTF01000005">
    <property type="protein sequence ID" value="PRY41791.1"/>
    <property type="molecule type" value="Genomic_DNA"/>
</dbReference>
<feature type="compositionally biased region" description="Basic and acidic residues" evidence="4">
    <location>
        <begin position="269"/>
        <end position="279"/>
    </location>
</feature>
<reference evidence="6 7" key="1">
    <citation type="submission" date="2018-03" db="EMBL/GenBank/DDBJ databases">
        <title>Genomic Encyclopedia of Archaeal and Bacterial Type Strains, Phase II (KMG-II): from individual species to whole genera.</title>
        <authorList>
            <person name="Goeker M."/>
        </authorList>
    </citation>
    <scope>NUCLEOTIDE SEQUENCE [LARGE SCALE GENOMIC DNA]</scope>
    <source>
        <strain evidence="6 7">DSM 44720</strain>
    </source>
</reference>
<dbReference type="GO" id="GO:0006310">
    <property type="term" value="P:DNA recombination"/>
    <property type="evidence" value="ECO:0007669"/>
    <property type="project" value="UniProtKB-KW"/>
</dbReference>
<dbReference type="Gene3D" id="2.40.290.10">
    <property type="match status" value="1"/>
</dbReference>
<dbReference type="FunFam" id="2.40.290.10:FF:000004">
    <property type="entry name" value="Non-homologous end joining protein Ku"/>
    <property type="match status" value="1"/>
</dbReference>